<dbReference type="InterPro" id="IPR035369">
    <property type="entry name" value="Nrap_D4"/>
</dbReference>
<organism evidence="13 14">
    <name type="scientific">Eeniella nana</name>
    <name type="common">Yeast</name>
    <name type="synonym">Brettanomyces nanus</name>
    <dbReference type="NCBI Taxonomy" id="13502"/>
    <lineage>
        <taxon>Eukaryota</taxon>
        <taxon>Fungi</taxon>
        <taxon>Dikarya</taxon>
        <taxon>Ascomycota</taxon>
        <taxon>Saccharomycotina</taxon>
        <taxon>Pichiomycetes</taxon>
        <taxon>Pichiales</taxon>
        <taxon>Pichiaceae</taxon>
        <taxon>Brettanomyces</taxon>
    </lineage>
</organism>
<protein>
    <recommendedName>
        <fullName evidence="5">U3 small nucleolar RNA-associated protein 22</fullName>
    </recommendedName>
</protein>
<keyword evidence="14" id="KW-1185">Reference proteome</keyword>
<dbReference type="Pfam" id="PF17406">
    <property type="entry name" value="Nrap_D5"/>
    <property type="match status" value="1"/>
</dbReference>
<evidence type="ECO:0000256" key="6">
    <source>
        <dbReference type="SAM" id="MobiDB-lite"/>
    </source>
</evidence>
<evidence type="ECO:0000259" key="10">
    <source>
        <dbReference type="Pfam" id="PF17405"/>
    </source>
</evidence>
<dbReference type="Pfam" id="PF03813">
    <property type="entry name" value="Nrap"/>
    <property type="match status" value="1"/>
</dbReference>
<dbReference type="EMBL" id="CP064812">
    <property type="protein sequence ID" value="QPG74073.1"/>
    <property type="molecule type" value="Genomic_DNA"/>
</dbReference>
<keyword evidence="4 5" id="KW-0539">Nucleus</keyword>
<evidence type="ECO:0000259" key="12">
    <source>
        <dbReference type="Pfam" id="PF17407"/>
    </source>
</evidence>
<dbReference type="Pfam" id="PF17405">
    <property type="entry name" value="Nrap_D4"/>
    <property type="match status" value="1"/>
</dbReference>
<feature type="domain" description="Nrap protein" evidence="10">
    <location>
        <begin position="684"/>
        <end position="863"/>
    </location>
</feature>
<name>A0A875RZI6_EENNA</name>
<reference evidence="13" key="1">
    <citation type="submission" date="2020-10" db="EMBL/GenBank/DDBJ databases">
        <authorList>
            <person name="Roach M.J.R."/>
        </authorList>
    </citation>
    <scope>NUCLEOTIDE SEQUENCE</scope>
    <source>
        <strain evidence="13">CBS 1945</strain>
    </source>
</reference>
<evidence type="ECO:0000259" key="7">
    <source>
        <dbReference type="Pfam" id="PF03813"/>
    </source>
</evidence>
<dbReference type="Gene3D" id="1.10.1410.10">
    <property type="match status" value="2"/>
</dbReference>
<dbReference type="InterPro" id="IPR035371">
    <property type="entry name" value="Nrap_D6"/>
</dbReference>
<dbReference type="InterPro" id="IPR035367">
    <property type="entry name" value="Nrap_D2"/>
</dbReference>
<feature type="region of interest" description="Disordered" evidence="6">
    <location>
        <begin position="1"/>
        <end position="67"/>
    </location>
</feature>
<feature type="domain" description="Nrap protein" evidence="9">
    <location>
        <begin position="492"/>
        <end position="648"/>
    </location>
</feature>
<feature type="compositionally biased region" description="Polar residues" evidence="6">
    <location>
        <begin position="1"/>
        <end position="12"/>
    </location>
</feature>
<feature type="domain" description="Nrap protein" evidence="8">
    <location>
        <begin position="338"/>
        <end position="486"/>
    </location>
</feature>
<dbReference type="InterPro" id="IPR035370">
    <property type="entry name" value="Nrap_D5"/>
</dbReference>
<dbReference type="GeneID" id="62194795"/>
<dbReference type="Gene3D" id="3.30.70.3030">
    <property type="match status" value="1"/>
</dbReference>
<dbReference type="GO" id="GO:0006364">
    <property type="term" value="P:rRNA processing"/>
    <property type="evidence" value="ECO:0007669"/>
    <property type="project" value="UniProtKB-KW"/>
</dbReference>
<evidence type="ECO:0000256" key="4">
    <source>
        <dbReference type="ARBA" id="ARBA00023242"/>
    </source>
</evidence>
<evidence type="ECO:0000259" key="11">
    <source>
        <dbReference type="Pfam" id="PF17406"/>
    </source>
</evidence>
<evidence type="ECO:0000259" key="8">
    <source>
        <dbReference type="Pfam" id="PF17403"/>
    </source>
</evidence>
<dbReference type="Proteomes" id="UP000662931">
    <property type="component" value="Chromosome 1"/>
</dbReference>
<accession>A0A875RZI6</accession>
<evidence type="ECO:0000256" key="2">
    <source>
        <dbReference type="ARBA" id="ARBA00006674"/>
    </source>
</evidence>
<dbReference type="OrthoDB" id="10251401at2759"/>
<dbReference type="InterPro" id="IPR035368">
    <property type="entry name" value="Nrap_D3"/>
</dbReference>
<comment type="similarity">
    <text evidence="2 5">Belongs to the NRAP family.</text>
</comment>
<dbReference type="Gene3D" id="3.30.70.3020">
    <property type="match status" value="1"/>
</dbReference>
<feature type="domain" description="Nrap protein" evidence="11">
    <location>
        <begin position="867"/>
        <end position="1030"/>
    </location>
</feature>
<dbReference type="GO" id="GO:0034456">
    <property type="term" value="C:UTP-C complex"/>
    <property type="evidence" value="ECO:0007669"/>
    <property type="project" value="TreeGrafter"/>
</dbReference>
<keyword evidence="5" id="KW-0687">Ribonucleoprotein</keyword>
<evidence type="ECO:0000313" key="14">
    <source>
        <dbReference type="Proteomes" id="UP000662931"/>
    </source>
</evidence>
<feature type="domain" description="Nrap protein" evidence="7">
    <location>
        <begin position="184"/>
        <end position="334"/>
    </location>
</feature>
<evidence type="ECO:0000256" key="1">
    <source>
        <dbReference type="ARBA" id="ARBA00004604"/>
    </source>
</evidence>
<evidence type="ECO:0000313" key="13">
    <source>
        <dbReference type="EMBL" id="QPG74073.1"/>
    </source>
</evidence>
<gene>
    <name evidence="13" type="ORF">FOA43_001394</name>
</gene>
<dbReference type="GO" id="GO:0003723">
    <property type="term" value="F:RNA binding"/>
    <property type="evidence" value="ECO:0007669"/>
    <property type="project" value="UniProtKB-KW"/>
</dbReference>
<dbReference type="GO" id="GO:0006409">
    <property type="term" value="P:tRNA export from nucleus"/>
    <property type="evidence" value="ECO:0007669"/>
    <property type="project" value="TreeGrafter"/>
</dbReference>
<dbReference type="InterPro" id="IPR005554">
    <property type="entry name" value="NOL6/Upt22"/>
</dbReference>
<dbReference type="Pfam" id="PF17403">
    <property type="entry name" value="Nrap_D2"/>
    <property type="match status" value="1"/>
</dbReference>
<dbReference type="GO" id="GO:0032545">
    <property type="term" value="C:CURI complex"/>
    <property type="evidence" value="ECO:0007669"/>
    <property type="project" value="TreeGrafter"/>
</dbReference>
<dbReference type="KEGG" id="bnn:FOA43_001394"/>
<dbReference type="AlphaFoldDB" id="A0A875RZI6"/>
<dbReference type="Pfam" id="PF17407">
    <property type="entry name" value="Nrap_D6"/>
    <property type="match status" value="1"/>
</dbReference>
<dbReference type="InterPro" id="IPR035082">
    <property type="entry name" value="Nrap_D1"/>
</dbReference>
<keyword evidence="5" id="KW-0698">rRNA processing</keyword>
<dbReference type="RefSeq" id="XP_038777638.1">
    <property type="nucleotide sequence ID" value="XM_038921710.1"/>
</dbReference>
<comment type="subcellular location">
    <subcellularLocation>
        <location evidence="1 5">Nucleus</location>
        <location evidence="1 5">Nucleolus</location>
    </subcellularLocation>
</comment>
<sequence>MTHGSRPSNNVETDADVNEGRTEKSQELEKTKVSELEAPQSVSTKRPNAKSDGDSHRSKQPKLTAQDVQVARETAELFKSNIFKLEIDELVHVLKLKDSHCKLMEKVLHRLYDMIQEIPASDELSLEDANVYFKQSATKVSIPFPDPKPTSLNYKFKYETPEDISLVGSFGLKTGIQQPSGMSIDVALTMPHELLQPKDYMNYRALYKRAFYLAYVAEHLAALSEEKHLPIKLSYEYADGDVLCPVIKVQSSPSDSPTDKDVVFDHTGFSIKLYVGFPLGIFEAKKLLPDRNCIRVKAEEVDVKDLPPTPLYNSSILSSGSYTCFLKYLYTAKKTAESFRDACVLGKLWLKQRGFSSDINEGGFGHFEFVTLMAALLEGGGESGNRILLHGFSSYQMFKATIRYLSIQDLCSHGHLSFSSLLSEHRSVYKANGFDVPTIFDKNTKLNILWKMTPSSYNMLRLYANSTLELLNDVVRDRFPQTFITKANNKVLKYDIFIQIPLSEINQEDSFGPLEKISFITFETFVCSKIFKILSGALRNRVTQISVSVSSTSSLWPIAHRKPLLVRNQKEKYIDIGLSLDPAESEKKVTKGPLHSQKAEGEKFSSFWGSRAQVRRYKDGSIQYSCLWTASSESPTVTIVKYILDLHLTEGISSNMIVNSSNFNLLLPRSLTLSTANSHPLVMPSHFQQLRSSYDDLCKIVYHMTNLPLTVKSILPASSALRGMSLLLPVPFAIANPDFFNESIVQFETSTRWPDEIMALERTKTAFLLKINESINKHKGYSSFLSTDNEIPYLKDVVTSLEVLTPEGYGFKFRILTERDETLYLRSIENADTRQKQAVTDCYFYFMRKYIGCVKHHRAFSSLVTRYPFFGPTVRLFKQWLESQLLYPHFSEELIELIAVKCFIDPAPYSIPGSVGTGFLRILDFVSRWNWREDALILDLSGDSEDPDATTGSYIDKLSGKLTVQEYQGILENFKKLRKEDPSGTNIQFFVASKQDPSGKLWSCNNLGLPIASRLTALSKAAIGLFTKSVQFDSSLIMLVFTSALKDYDFVIKVKAPMNLRAKSGVLPIQKFKNLIRPLTQFPGDPSQYGDPLQSYFAELKARYSNVAILSCHRYTGLYDTKEGCSNVITGIFNPAVARGEKKFRANIGFNIKPTEDEHVECNRESILNQMVCLGGDLVVSFEKYH</sequence>
<keyword evidence="3 5" id="KW-0694">RNA-binding</keyword>
<evidence type="ECO:0000256" key="3">
    <source>
        <dbReference type="ARBA" id="ARBA00022884"/>
    </source>
</evidence>
<proteinExistence type="inferred from homology"/>
<keyword evidence="5" id="KW-0690">Ribosome biogenesis</keyword>
<dbReference type="GO" id="GO:0032040">
    <property type="term" value="C:small-subunit processome"/>
    <property type="evidence" value="ECO:0007669"/>
    <property type="project" value="TreeGrafter"/>
</dbReference>
<evidence type="ECO:0000259" key="9">
    <source>
        <dbReference type="Pfam" id="PF17404"/>
    </source>
</evidence>
<dbReference type="Pfam" id="PF17404">
    <property type="entry name" value="Nrap_D3"/>
    <property type="match status" value="1"/>
</dbReference>
<feature type="compositionally biased region" description="Basic and acidic residues" evidence="6">
    <location>
        <begin position="18"/>
        <end position="35"/>
    </location>
</feature>
<feature type="domain" description="Nrap protein" evidence="12">
    <location>
        <begin position="1045"/>
        <end position="1182"/>
    </location>
</feature>
<dbReference type="PANTHER" id="PTHR17972">
    <property type="entry name" value="NUCLEOLAR RNA-ASSOCIATED PROTEIN"/>
    <property type="match status" value="1"/>
</dbReference>
<evidence type="ECO:0000256" key="5">
    <source>
        <dbReference type="RuleBase" id="RU364032"/>
    </source>
</evidence>
<dbReference type="PANTHER" id="PTHR17972:SF0">
    <property type="entry name" value="NUCLEOLAR PROTEIN 6"/>
    <property type="match status" value="1"/>
</dbReference>